<dbReference type="AlphaFoldDB" id="A0AAV4X591"/>
<organism evidence="1 2">
    <name type="scientific">Caerostris extrusa</name>
    <name type="common">Bark spider</name>
    <name type="synonym">Caerostris bankana</name>
    <dbReference type="NCBI Taxonomy" id="172846"/>
    <lineage>
        <taxon>Eukaryota</taxon>
        <taxon>Metazoa</taxon>
        <taxon>Ecdysozoa</taxon>
        <taxon>Arthropoda</taxon>
        <taxon>Chelicerata</taxon>
        <taxon>Arachnida</taxon>
        <taxon>Araneae</taxon>
        <taxon>Araneomorphae</taxon>
        <taxon>Entelegynae</taxon>
        <taxon>Araneoidea</taxon>
        <taxon>Araneidae</taxon>
        <taxon>Caerostris</taxon>
    </lineage>
</organism>
<protein>
    <submittedName>
        <fullName evidence="1">Uncharacterized protein</fullName>
    </submittedName>
</protein>
<reference evidence="1 2" key="1">
    <citation type="submission" date="2021-06" db="EMBL/GenBank/DDBJ databases">
        <title>Caerostris extrusa draft genome.</title>
        <authorList>
            <person name="Kono N."/>
            <person name="Arakawa K."/>
        </authorList>
    </citation>
    <scope>NUCLEOTIDE SEQUENCE [LARGE SCALE GENOMIC DNA]</scope>
</reference>
<evidence type="ECO:0000313" key="2">
    <source>
        <dbReference type="Proteomes" id="UP001054945"/>
    </source>
</evidence>
<evidence type="ECO:0000313" key="1">
    <source>
        <dbReference type="EMBL" id="GIY89732.1"/>
    </source>
</evidence>
<proteinExistence type="predicted"/>
<accession>A0AAV4X591</accession>
<comment type="caution">
    <text evidence="1">The sequence shown here is derived from an EMBL/GenBank/DDBJ whole genome shotgun (WGS) entry which is preliminary data.</text>
</comment>
<dbReference type="Proteomes" id="UP001054945">
    <property type="component" value="Unassembled WGS sequence"/>
</dbReference>
<sequence length="124" mass="13648">MPFRDFSLQLHCRRIYSGAEQTVNFASHLTPVPFRCAKCDTGGGRGDISSIAILLVCTGWISLHKDLAPWPLNLLQLLRHRIKPQSTPSALLFFSGKGGWGRSDDNRVGSGWVELGGHLESVDC</sequence>
<keyword evidence="2" id="KW-1185">Reference proteome</keyword>
<gene>
    <name evidence="1" type="ORF">CEXT_600651</name>
</gene>
<dbReference type="EMBL" id="BPLR01017251">
    <property type="protein sequence ID" value="GIY89732.1"/>
    <property type="molecule type" value="Genomic_DNA"/>
</dbReference>
<name>A0AAV4X591_CAEEX</name>